<evidence type="ECO:0000256" key="2">
    <source>
        <dbReference type="SAM" id="SignalP"/>
    </source>
</evidence>
<comment type="caution">
    <text evidence="3">The sequence shown here is derived from an EMBL/GenBank/DDBJ whole genome shotgun (WGS) entry which is preliminary data.</text>
</comment>
<name>M3UJ67_GORML</name>
<accession>M3UJ67</accession>
<dbReference type="eggNOG" id="ENOG5032DJK">
    <property type="taxonomic scope" value="Bacteria"/>
</dbReference>
<keyword evidence="4" id="KW-1185">Reference proteome</keyword>
<protein>
    <recommendedName>
        <fullName evidence="5">DUF3060 domain-containing protein</fullName>
    </recommendedName>
</protein>
<dbReference type="STRING" id="410332.SAMN04488550_2094"/>
<dbReference type="EMBL" id="BAOP01000010">
    <property type="protein sequence ID" value="GAC79550.1"/>
    <property type="molecule type" value="Genomic_DNA"/>
</dbReference>
<evidence type="ECO:0000256" key="1">
    <source>
        <dbReference type="SAM" id="MobiDB-lite"/>
    </source>
</evidence>
<proteinExistence type="predicted"/>
<feature type="chain" id="PRO_5039023086" description="DUF3060 domain-containing protein" evidence="2">
    <location>
        <begin position="30"/>
        <end position="207"/>
    </location>
</feature>
<dbReference type="Proteomes" id="UP000035009">
    <property type="component" value="Unassembled WGS sequence"/>
</dbReference>
<keyword evidence="2" id="KW-0732">Signal</keyword>
<gene>
    <name evidence="3" type="ORF">GM1_010_01400</name>
</gene>
<dbReference type="PROSITE" id="PS51257">
    <property type="entry name" value="PROKAR_LIPOPROTEIN"/>
    <property type="match status" value="1"/>
</dbReference>
<dbReference type="RefSeq" id="WP_008378051.1">
    <property type="nucleotide sequence ID" value="NZ_BAOP01000010.1"/>
</dbReference>
<feature type="region of interest" description="Disordered" evidence="1">
    <location>
        <begin position="188"/>
        <end position="207"/>
    </location>
</feature>
<evidence type="ECO:0008006" key="5">
    <source>
        <dbReference type="Google" id="ProtNLM"/>
    </source>
</evidence>
<evidence type="ECO:0000313" key="4">
    <source>
        <dbReference type="Proteomes" id="UP000035009"/>
    </source>
</evidence>
<dbReference type="OrthoDB" id="3429883at2"/>
<sequence length="207" mass="20115">MATVNRSGIASVCALVALALVGCSTSDSSSDGDPRLPVGAGSLRDLSAGGTCEARESVTIGTSGASPIITGDCGSITVTGNKVSGNIETAGSVVVKGAGVTLLGVEWGSATVSGADVGLNVDHIGTLRASGGGLHVTNRTLGTVTLDGDAATINTDKIDDLTVAGDGSTVVVTGPILKLAVRGDDNTLSWDGGAEAPSAGSGNTYSR</sequence>
<evidence type="ECO:0000313" key="3">
    <source>
        <dbReference type="EMBL" id="GAC79550.1"/>
    </source>
</evidence>
<feature type="signal peptide" evidence="2">
    <location>
        <begin position="1"/>
        <end position="29"/>
    </location>
</feature>
<reference evidence="3 4" key="1">
    <citation type="submission" date="2013-02" db="EMBL/GenBank/DDBJ databases">
        <title>Whole genome shotgun sequence of Gordonia malaquae NBRC 108250.</title>
        <authorList>
            <person name="Yoshida I."/>
            <person name="Hosoyama A."/>
            <person name="Tsuchikane K."/>
            <person name="Ando Y."/>
            <person name="Baba S."/>
            <person name="Ohji S."/>
            <person name="Hamada M."/>
            <person name="Tamura T."/>
            <person name="Yamazoe A."/>
            <person name="Yamazaki S."/>
            <person name="Fujita N."/>
        </authorList>
    </citation>
    <scope>NUCLEOTIDE SEQUENCE [LARGE SCALE GENOMIC DNA]</scope>
    <source>
        <strain evidence="3 4">NBRC 108250</strain>
    </source>
</reference>
<dbReference type="AlphaFoldDB" id="M3UJ67"/>
<organism evidence="3 4">
    <name type="scientific">Gordonia malaquae NBRC 108250</name>
    <dbReference type="NCBI Taxonomy" id="1223542"/>
    <lineage>
        <taxon>Bacteria</taxon>
        <taxon>Bacillati</taxon>
        <taxon>Actinomycetota</taxon>
        <taxon>Actinomycetes</taxon>
        <taxon>Mycobacteriales</taxon>
        <taxon>Gordoniaceae</taxon>
        <taxon>Gordonia</taxon>
    </lineage>
</organism>